<reference evidence="6 7" key="1">
    <citation type="submission" date="2018-11" db="EMBL/GenBank/DDBJ databases">
        <title>Schleiferia aggregans sp. nov., a moderately thermophilic heterotrophic bacterium isolated from microbial mats at a terrestrial hot spring.</title>
        <authorList>
            <person name="Iino T."/>
            <person name="Ohkuma M."/>
            <person name="Haruta S."/>
        </authorList>
    </citation>
    <scope>NUCLEOTIDE SEQUENCE [LARGE SCALE GENOMIC DNA]</scope>
    <source>
        <strain evidence="6 7">LA</strain>
    </source>
</reference>
<accession>A0A401XML1</accession>
<evidence type="ECO:0008006" key="8">
    <source>
        <dbReference type="Google" id="ProtNLM"/>
    </source>
</evidence>
<feature type="domain" description="Secretion system C-terminal sorting" evidence="5">
    <location>
        <begin position="1228"/>
        <end position="1298"/>
    </location>
</feature>
<feature type="domain" description="Periplasmic copper-binding protein NosD beta helix" evidence="4">
    <location>
        <begin position="230"/>
        <end position="371"/>
    </location>
</feature>
<feature type="chain" id="PRO_5019229075" description="Secretion system C-terminal sorting domain-containing protein" evidence="2">
    <location>
        <begin position="19"/>
        <end position="1305"/>
    </location>
</feature>
<dbReference type="RefSeq" id="WP_124398288.1">
    <property type="nucleotide sequence ID" value="NZ_BHZE01000018.1"/>
</dbReference>
<evidence type="ECO:0000259" key="5">
    <source>
        <dbReference type="Pfam" id="PF18962"/>
    </source>
</evidence>
<evidence type="ECO:0000313" key="7">
    <source>
        <dbReference type="Proteomes" id="UP000286715"/>
    </source>
</evidence>
<comment type="caution">
    <text evidence="6">The sequence shown here is derived from an EMBL/GenBank/DDBJ whole genome shotgun (WGS) entry which is preliminary data.</text>
</comment>
<name>A0A401XML1_9FLAO</name>
<sequence length="1305" mass="140081">MKTVFKTLALLLSYPVVAQVALVTNTNDAGPGSLRQAIITANSNPSITSIQFSIPATDPNFNAVHGTYTIAVASMLPDITRQGLVIDGYSQKVNQTPANSGFIGSAIPTGYPANGTTALIPIPEIRIVPRDTNLQRGLTIAAKNVTIRGLGIAGFGFNFTNNDGNIVLLPGADGAIIENNVLGSMNHTIAIPTPNKEKTAGNNVVAFDVKNGKLLNNIIAFAGSMGAFFNYQCSGWEVRGNEFAANGRTNVICDNIDIAYKSSNFLLERNAMYAAGANGIDLHNATGNHTIRFNTIFNSGQLRVENSGIRVYGQNNYIHNNNIYANHGAGIMITTDALYNTMQSNRFKDNGNYQVGTFPKTNNIAINLNAPSENNLRGTAPFYTLNDLNDADNGGNELHNFPVIDQAYIQGGIFHVKGFARPGAQVELYVGDLFTGAVFPQGIEPLGIFTEGSADDHDASTGSYGPGAVNGTLVGQDATNRFHFILPKPASVNVGTLLTSLSTLNGNTSEFGNAAAVGSQPVALYPSLECIYQNQNGQYVASFSYTNTTSSSITINAGTNNQVTGGTVIGTLPTIFAPGTTAGALKVAFTASATWTISGQSATADATSVLCPVDLAVTATVDNSAPDAGTNVTFTIQFTNLSTTTPTADAIFLINLPDSLQYISHTAPGFTFTPGTGVVTIPFVNPGQTFTLTLTVKANGSGLLTAGYVSSAQPDNNAANNTASVNITTQCASGGNDGGIESHGSMSAAINLRNFNRLKSGRHHFYAQVETLPLKADKGSMLAGRNGLSLSDLFPANGPENTIGRVVTPKDLMNITNALDIYSLDYFRTGSRRLGSILGIETPAGEVYEHTKVVCDRLNGAAIPRIFHMQAAGHPFIMAEMSQENGDIDYNISFVVYQYADGTFAIDNRWNLTEYRPQGAERVFNFQVWTVSPHLTVKMVEEIIALVAQNGPVSFINQSPAIIPTVWVESGRYINGKLALKMRNTVSATDLLIDGSITRHENQPRQQLFFQYGIPAAEVSYVEIPMGYLFDAGFSIVNNVSGGRDQLYVADGMWGIDYEQGGLLQPTFQTFENPSTSTTDGLALERAAMAGGLVKDYFSLYRTLRPGANRSLELTEYNAIRFTASASREVQVVLTLPKKSIRNWSEQFRTTITLTPAREVYEIRFDELKSTLGGEFDPSDLVAIVWTITGQAAQFSPISMMVEQAAFIRKQTSADFPISTGEKGITAYPNPAVEYTNLLFELPANARTSIEVTDITGRRVKLIQGIEGKQGRNEYRLGTIDLAPGSYVITVRSGRMKKSTTLLRM</sequence>
<dbReference type="InterPro" id="IPR011050">
    <property type="entry name" value="Pectin_lyase_fold/virulence"/>
</dbReference>
<proteinExistence type="predicted"/>
<feature type="domain" description="DUF11" evidence="3">
    <location>
        <begin position="614"/>
        <end position="727"/>
    </location>
</feature>
<dbReference type="SUPFAM" id="SSF51126">
    <property type="entry name" value="Pectin lyase-like"/>
    <property type="match status" value="1"/>
</dbReference>
<evidence type="ECO:0000259" key="3">
    <source>
        <dbReference type="Pfam" id="PF01345"/>
    </source>
</evidence>
<feature type="signal peptide" evidence="2">
    <location>
        <begin position="1"/>
        <end position="18"/>
    </location>
</feature>
<dbReference type="InterPro" id="IPR001434">
    <property type="entry name" value="OmcB-like_DUF11"/>
</dbReference>
<dbReference type="InterPro" id="IPR007742">
    <property type="entry name" value="NosD_dom"/>
</dbReference>
<keyword evidence="1 2" id="KW-0732">Signal</keyword>
<dbReference type="InterPro" id="IPR012334">
    <property type="entry name" value="Pectin_lyas_fold"/>
</dbReference>
<dbReference type="InterPro" id="IPR006626">
    <property type="entry name" value="PbH1"/>
</dbReference>
<dbReference type="Gene3D" id="2.160.20.10">
    <property type="entry name" value="Single-stranded right-handed beta-helix, Pectin lyase-like"/>
    <property type="match status" value="1"/>
</dbReference>
<evidence type="ECO:0000256" key="1">
    <source>
        <dbReference type="ARBA" id="ARBA00022729"/>
    </source>
</evidence>
<gene>
    <name evidence="6" type="ORF">JCM31826_17100</name>
</gene>
<dbReference type="NCBIfam" id="TIGR04183">
    <property type="entry name" value="Por_Secre_tail"/>
    <property type="match status" value="1"/>
</dbReference>
<organism evidence="6 7">
    <name type="scientific">Thermaurantimonas aggregans</name>
    <dbReference type="NCBI Taxonomy" id="2173829"/>
    <lineage>
        <taxon>Bacteria</taxon>
        <taxon>Pseudomonadati</taxon>
        <taxon>Bacteroidota</taxon>
        <taxon>Flavobacteriia</taxon>
        <taxon>Flavobacteriales</taxon>
        <taxon>Schleiferiaceae</taxon>
        <taxon>Thermaurantimonas</taxon>
    </lineage>
</organism>
<dbReference type="Proteomes" id="UP000286715">
    <property type="component" value="Unassembled WGS sequence"/>
</dbReference>
<dbReference type="SMART" id="SM00710">
    <property type="entry name" value="PbH1"/>
    <property type="match status" value="6"/>
</dbReference>
<evidence type="ECO:0000313" key="6">
    <source>
        <dbReference type="EMBL" id="GCD78228.1"/>
    </source>
</evidence>
<dbReference type="OrthoDB" id="1204817at2"/>
<dbReference type="InterPro" id="IPR026444">
    <property type="entry name" value="Secre_tail"/>
</dbReference>
<evidence type="ECO:0000256" key="2">
    <source>
        <dbReference type="SAM" id="SignalP"/>
    </source>
</evidence>
<evidence type="ECO:0000259" key="4">
    <source>
        <dbReference type="Pfam" id="PF05048"/>
    </source>
</evidence>
<dbReference type="Pfam" id="PF01345">
    <property type="entry name" value="DUF11"/>
    <property type="match status" value="1"/>
</dbReference>
<dbReference type="EMBL" id="BHZE01000018">
    <property type="protein sequence ID" value="GCD78228.1"/>
    <property type="molecule type" value="Genomic_DNA"/>
</dbReference>
<protein>
    <recommendedName>
        <fullName evidence="8">Secretion system C-terminal sorting domain-containing protein</fullName>
    </recommendedName>
</protein>
<keyword evidence="7" id="KW-1185">Reference proteome</keyword>
<dbReference type="Pfam" id="PF05048">
    <property type="entry name" value="NosD"/>
    <property type="match status" value="1"/>
</dbReference>
<dbReference type="Pfam" id="PF18962">
    <property type="entry name" value="Por_Secre_tail"/>
    <property type="match status" value="1"/>
</dbReference>